<evidence type="ECO:0008006" key="4">
    <source>
        <dbReference type="Google" id="ProtNLM"/>
    </source>
</evidence>
<keyword evidence="1" id="KW-0732">Signal</keyword>
<dbReference type="AlphaFoldDB" id="A0A4Q2EAX1"/>
<proteinExistence type="predicted"/>
<feature type="chain" id="PRO_5020792141" description="Lipoprotein" evidence="1">
    <location>
        <begin position="22"/>
        <end position="126"/>
    </location>
</feature>
<evidence type="ECO:0000313" key="2">
    <source>
        <dbReference type="EMBL" id="RXW29923.1"/>
    </source>
</evidence>
<organism evidence="2 3">
    <name type="scientific">Enterobacter cloacae</name>
    <dbReference type="NCBI Taxonomy" id="550"/>
    <lineage>
        <taxon>Bacteria</taxon>
        <taxon>Pseudomonadati</taxon>
        <taxon>Pseudomonadota</taxon>
        <taxon>Gammaproteobacteria</taxon>
        <taxon>Enterobacterales</taxon>
        <taxon>Enterobacteriaceae</taxon>
        <taxon>Enterobacter</taxon>
        <taxon>Enterobacter cloacae complex</taxon>
    </lineage>
</organism>
<dbReference type="Proteomes" id="UP000290875">
    <property type="component" value="Unassembled WGS sequence"/>
</dbReference>
<feature type="signal peptide" evidence="1">
    <location>
        <begin position="1"/>
        <end position="21"/>
    </location>
</feature>
<dbReference type="EMBL" id="QJSL01000004">
    <property type="protein sequence ID" value="RXW29923.1"/>
    <property type="molecule type" value="Genomic_DNA"/>
</dbReference>
<sequence length="126" mass="13817">MVKKITLLGLSVLFATQLAFAENSTNWIEVTTNKDGAFLVKKGTFRNVKGDSSALFMYEKTDKKVEYYKISMKNTDCDNGYGEIKFFYMDGSLAFKGDYVADGTSVGAGLGDFLCGVRIAAEAQKS</sequence>
<evidence type="ECO:0000256" key="1">
    <source>
        <dbReference type="SAM" id="SignalP"/>
    </source>
</evidence>
<comment type="caution">
    <text evidence="2">The sequence shown here is derived from an EMBL/GenBank/DDBJ whole genome shotgun (WGS) entry which is preliminary data.</text>
</comment>
<evidence type="ECO:0000313" key="3">
    <source>
        <dbReference type="Proteomes" id="UP000290875"/>
    </source>
</evidence>
<name>A0A4Q2EAX1_ENTCL</name>
<gene>
    <name evidence="2" type="ORF">DM877_05350</name>
</gene>
<accession>A0A4Q2EAX1</accession>
<reference evidence="2 3" key="1">
    <citation type="submission" date="2018-06" db="EMBL/GenBank/DDBJ databases">
        <title>Carbapenemase-producing Enterobacteriaceae present in wastewater treatment plant effluent and nearby surface waters in the US.</title>
        <authorList>
            <person name="Mathys D.A."/>
            <person name="Mollenkopf D.F."/>
            <person name="Feicht S.M."/>
            <person name="Adams R.J."/>
            <person name="Albers A.L."/>
            <person name="Grooters S.V."/>
            <person name="Stuever D.M."/>
            <person name="Daniels J.B."/>
            <person name="Wittum T.E."/>
        </authorList>
    </citation>
    <scope>NUCLEOTIDE SEQUENCE [LARGE SCALE GENOMIC DNA]</scope>
    <source>
        <strain evidence="2 3">GEO_4_Eff_A</strain>
    </source>
</reference>
<dbReference type="RefSeq" id="WP_129323784.1">
    <property type="nucleotide sequence ID" value="NZ_QJSL01000004.1"/>
</dbReference>
<protein>
    <recommendedName>
        <fullName evidence="4">Lipoprotein</fullName>
    </recommendedName>
</protein>